<dbReference type="EMBL" id="FZMO01000239">
    <property type="protein sequence ID" value="SNQ49268.1"/>
    <property type="molecule type" value="Genomic_DNA"/>
</dbReference>
<accession>A0A2I2KUD3</accession>
<keyword evidence="4" id="KW-1185">Reference proteome</keyword>
<dbReference type="GO" id="GO:0140291">
    <property type="term" value="P:peptidyl-glutamate ADP-deribosylation"/>
    <property type="evidence" value="ECO:0007669"/>
    <property type="project" value="TreeGrafter"/>
</dbReference>
<dbReference type="Gene3D" id="3.40.220.10">
    <property type="entry name" value="Leucine Aminopeptidase, subunit E, domain 1"/>
    <property type="match status" value="1"/>
</dbReference>
<dbReference type="AlphaFoldDB" id="A0A2I2KUD3"/>
<dbReference type="Pfam" id="PF01661">
    <property type="entry name" value="Macro"/>
    <property type="match status" value="1"/>
</dbReference>
<evidence type="ECO:0000313" key="4">
    <source>
        <dbReference type="Proteomes" id="UP000234331"/>
    </source>
</evidence>
<gene>
    <name evidence="3" type="ORF">FRACA_3130003</name>
</gene>
<evidence type="ECO:0000313" key="3">
    <source>
        <dbReference type="EMBL" id="SNQ49268.1"/>
    </source>
</evidence>
<sequence length="372" mass="40233">MTVMITEAAGNLLDADVDALVNTVNTTGVMGKGIALQFRRAYPAMFDEYQGAAKAGQIELGRVQVWPTGAMTGPRYVINFPTKAHWRSRSRLADVERGLVDLVRVARELGIRSLAVPPLGCGHGGLDWGEVEPRIRDALAALDPDVLVLLYPPSGPSAADLATTRARRPQMTPARAVVVRLINTYVECASGASLVEVQKLLYFLQVAGESLRLDFRRAQHGPYADNLSHALISLEGHYLVGFADGGARVQEAEPIRVVPGADALAAAVLSGHPERTRRLGRVLDLIEGFESAYGLELLAGVHWTVQENPEVREDPVQAARRVRARSPRKGHMFTDSHVRAAWTALYEQGWLAWPEAGAATEPYADGPVASAG</sequence>
<dbReference type="PANTHER" id="PTHR12521:SF0">
    <property type="entry name" value="ADP-RIBOSE GLYCOHYDROLASE OARD1"/>
    <property type="match status" value="1"/>
</dbReference>
<feature type="domain" description="Macro" evidence="2">
    <location>
        <begin position="1"/>
        <end position="167"/>
    </location>
</feature>
<dbReference type="InterPro" id="IPR050892">
    <property type="entry name" value="ADP-ribose_metab_enzymes"/>
</dbReference>
<proteinExistence type="predicted"/>
<dbReference type="InterPro" id="IPR002589">
    <property type="entry name" value="Macro_dom"/>
</dbReference>
<protein>
    <recommendedName>
        <fullName evidence="2">Macro domain-containing protein</fullName>
    </recommendedName>
</protein>
<dbReference type="PROSITE" id="PS51154">
    <property type="entry name" value="MACRO"/>
    <property type="match status" value="1"/>
</dbReference>
<name>A0A2I2KUD3_9ACTN</name>
<dbReference type="InterPro" id="IPR043472">
    <property type="entry name" value="Macro_dom-like"/>
</dbReference>
<dbReference type="CDD" id="cd02901">
    <property type="entry name" value="Macro_Poa1p-like"/>
    <property type="match status" value="1"/>
</dbReference>
<reference evidence="3 4" key="1">
    <citation type="submission" date="2017-06" db="EMBL/GenBank/DDBJ databases">
        <authorList>
            <person name="Kim H.J."/>
            <person name="Triplett B.A."/>
        </authorList>
    </citation>
    <scope>NUCLEOTIDE SEQUENCE [LARGE SCALE GENOMIC DNA]</scope>
    <source>
        <strain evidence="3">FRACA_ARgP5</strain>
    </source>
</reference>
<dbReference type="Proteomes" id="UP000234331">
    <property type="component" value="Unassembled WGS sequence"/>
</dbReference>
<comment type="catalytic activity">
    <reaction evidence="1">
        <text>an N-(ADP-alpha-D-ribosyl)-thymidine in DNA + H2O = a thymidine in DNA + ADP-D-ribose</text>
        <dbReference type="Rhea" id="RHEA:71655"/>
        <dbReference type="Rhea" id="RHEA-COMP:13556"/>
        <dbReference type="Rhea" id="RHEA-COMP:18051"/>
        <dbReference type="ChEBI" id="CHEBI:15377"/>
        <dbReference type="ChEBI" id="CHEBI:57967"/>
        <dbReference type="ChEBI" id="CHEBI:137386"/>
        <dbReference type="ChEBI" id="CHEBI:191199"/>
    </reaction>
    <physiologicalReaction direction="left-to-right" evidence="1">
        <dbReference type="Rhea" id="RHEA:71656"/>
    </physiologicalReaction>
</comment>
<evidence type="ECO:0000256" key="1">
    <source>
        <dbReference type="ARBA" id="ARBA00035885"/>
    </source>
</evidence>
<dbReference type="PANTHER" id="PTHR12521">
    <property type="entry name" value="PROTEIN C6ORF130"/>
    <property type="match status" value="1"/>
</dbReference>
<evidence type="ECO:0000259" key="2">
    <source>
        <dbReference type="PROSITE" id="PS51154"/>
    </source>
</evidence>
<organism evidence="3 4">
    <name type="scientific">Frankia canadensis</name>
    <dbReference type="NCBI Taxonomy" id="1836972"/>
    <lineage>
        <taxon>Bacteria</taxon>
        <taxon>Bacillati</taxon>
        <taxon>Actinomycetota</taxon>
        <taxon>Actinomycetes</taxon>
        <taxon>Frankiales</taxon>
        <taxon>Frankiaceae</taxon>
        <taxon>Frankia</taxon>
    </lineage>
</organism>
<dbReference type="SMART" id="SM00506">
    <property type="entry name" value="A1pp"/>
    <property type="match status" value="1"/>
</dbReference>
<dbReference type="SUPFAM" id="SSF52949">
    <property type="entry name" value="Macro domain-like"/>
    <property type="match status" value="1"/>
</dbReference>